<gene>
    <name evidence="5" type="ORF">AQUCO_00300632v1</name>
</gene>
<evidence type="ECO:0000313" key="5">
    <source>
        <dbReference type="EMBL" id="PIA61232.1"/>
    </source>
</evidence>
<keyword evidence="3" id="KW-0862">Zinc</keyword>
<protein>
    <recommendedName>
        <fullName evidence="4">Phorbol-ester/DAG-type domain-containing protein</fullName>
    </recommendedName>
</protein>
<keyword evidence="1" id="KW-0479">Metal-binding</keyword>
<dbReference type="GO" id="GO:0046872">
    <property type="term" value="F:metal ion binding"/>
    <property type="evidence" value="ECO:0007669"/>
    <property type="project" value="UniProtKB-KW"/>
</dbReference>
<reference evidence="5 6" key="1">
    <citation type="submission" date="2017-09" db="EMBL/GenBank/DDBJ databases">
        <title>WGS assembly of Aquilegia coerulea Goldsmith.</title>
        <authorList>
            <person name="Hodges S."/>
            <person name="Kramer E."/>
            <person name="Nordborg M."/>
            <person name="Tomkins J."/>
            <person name="Borevitz J."/>
            <person name="Derieg N."/>
            <person name="Yan J."/>
            <person name="Mihaltcheva S."/>
            <person name="Hayes R.D."/>
            <person name="Rokhsar D."/>
        </authorList>
    </citation>
    <scope>NUCLEOTIDE SEQUENCE [LARGE SCALE GENOMIC DNA]</scope>
    <source>
        <strain evidence="6">cv. Goldsmith</strain>
    </source>
</reference>
<accession>A0A2G5EZT0</accession>
<proteinExistence type="predicted"/>
<sequence>MKYEDVKHASHIHNLKPVWNKTPYRCDGCKQTGWGLRFRCEECNYDLHKDCALSSPSISHPFYRNCRFKFHPRGFADTCCDGCGKGIEGFVYHCHGRGYNLHPCCANLPSVLRGEMVELHLHRSISWSKCGKCSRRNLQGHIKGWSYRSTSKEYHFHVSCVKDLMKDLVVEKWEKGYINGGKNNDLSIEISEVPDLLLTYGSGKLSWRGKKKIPWITVAEVLNLIVSIVSGDDPLALGIDATLFIASLLAR</sequence>
<dbReference type="STRING" id="218851.A0A2G5EZT0"/>
<name>A0A2G5EZT0_AQUCA</name>
<evidence type="ECO:0000256" key="3">
    <source>
        <dbReference type="ARBA" id="ARBA00022833"/>
    </source>
</evidence>
<dbReference type="PROSITE" id="PS50081">
    <property type="entry name" value="ZF_DAG_PE_2"/>
    <property type="match status" value="1"/>
</dbReference>
<dbReference type="PANTHER" id="PTHR46477:SF5">
    <property type="entry name" value="PHORBOL-ESTER_DAG-TYPE DOMAIN-CONTAINING PROTEIN"/>
    <property type="match status" value="1"/>
</dbReference>
<dbReference type="OrthoDB" id="1841377at2759"/>
<dbReference type="InterPro" id="IPR002219">
    <property type="entry name" value="PKC_DAG/PE"/>
</dbReference>
<dbReference type="SUPFAM" id="SSF57889">
    <property type="entry name" value="Cysteine-rich domain"/>
    <property type="match status" value="1"/>
</dbReference>
<evidence type="ECO:0000259" key="4">
    <source>
        <dbReference type="PROSITE" id="PS50081"/>
    </source>
</evidence>
<evidence type="ECO:0000313" key="6">
    <source>
        <dbReference type="Proteomes" id="UP000230069"/>
    </source>
</evidence>
<dbReference type="Pfam" id="PF03107">
    <property type="entry name" value="C1_2"/>
    <property type="match status" value="1"/>
</dbReference>
<dbReference type="InterPro" id="IPR046349">
    <property type="entry name" value="C1-like_sf"/>
</dbReference>
<dbReference type="InterPro" id="IPR004146">
    <property type="entry name" value="DC1"/>
</dbReference>
<dbReference type="EMBL" id="KZ305020">
    <property type="protein sequence ID" value="PIA61232.1"/>
    <property type="molecule type" value="Genomic_DNA"/>
</dbReference>
<keyword evidence="6" id="KW-1185">Reference proteome</keyword>
<evidence type="ECO:0000256" key="2">
    <source>
        <dbReference type="ARBA" id="ARBA00022737"/>
    </source>
</evidence>
<dbReference type="PANTHER" id="PTHR46477">
    <property type="entry name" value="CYSTEINE/HISTIDINE-RICH C1 DOMAIN FAMILY PROTEIN"/>
    <property type="match status" value="1"/>
</dbReference>
<dbReference type="Proteomes" id="UP000230069">
    <property type="component" value="Unassembled WGS sequence"/>
</dbReference>
<dbReference type="InParanoid" id="A0A2G5EZT0"/>
<dbReference type="Gene3D" id="3.30.60.20">
    <property type="match status" value="1"/>
</dbReference>
<keyword evidence="2" id="KW-0677">Repeat</keyword>
<organism evidence="5 6">
    <name type="scientific">Aquilegia coerulea</name>
    <name type="common">Rocky mountain columbine</name>
    <dbReference type="NCBI Taxonomy" id="218851"/>
    <lineage>
        <taxon>Eukaryota</taxon>
        <taxon>Viridiplantae</taxon>
        <taxon>Streptophyta</taxon>
        <taxon>Embryophyta</taxon>
        <taxon>Tracheophyta</taxon>
        <taxon>Spermatophyta</taxon>
        <taxon>Magnoliopsida</taxon>
        <taxon>Ranunculales</taxon>
        <taxon>Ranunculaceae</taxon>
        <taxon>Thalictroideae</taxon>
        <taxon>Aquilegia</taxon>
    </lineage>
</organism>
<dbReference type="SMART" id="SM00109">
    <property type="entry name" value="C1"/>
    <property type="match status" value="1"/>
</dbReference>
<evidence type="ECO:0000256" key="1">
    <source>
        <dbReference type="ARBA" id="ARBA00022723"/>
    </source>
</evidence>
<feature type="domain" description="Phorbol-ester/DAG-type" evidence="4">
    <location>
        <begin position="7"/>
        <end position="66"/>
    </location>
</feature>
<dbReference type="AlphaFoldDB" id="A0A2G5EZT0"/>